<dbReference type="AlphaFoldDB" id="A0A1H4X373"/>
<dbReference type="InterPro" id="IPR050789">
    <property type="entry name" value="Diverse_Enzym_Activities"/>
</dbReference>
<evidence type="ECO:0000313" key="3">
    <source>
        <dbReference type="Proteomes" id="UP000198992"/>
    </source>
</evidence>
<evidence type="ECO:0000313" key="2">
    <source>
        <dbReference type="EMBL" id="SED00162.1"/>
    </source>
</evidence>
<dbReference type="PANTHER" id="PTHR43283">
    <property type="entry name" value="BETA-LACTAMASE-RELATED"/>
    <property type="match status" value="1"/>
</dbReference>
<dbReference type="InterPro" id="IPR001466">
    <property type="entry name" value="Beta-lactam-related"/>
</dbReference>
<gene>
    <name evidence="2" type="ORF">SAMN05444164_3363</name>
</gene>
<organism evidence="2 3">
    <name type="scientific">Bradyrhizobium erythrophlei</name>
    <dbReference type="NCBI Taxonomy" id="1437360"/>
    <lineage>
        <taxon>Bacteria</taxon>
        <taxon>Pseudomonadati</taxon>
        <taxon>Pseudomonadota</taxon>
        <taxon>Alphaproteobacteria</taxon>
        <taxon>Hyphomicrobiales</taxon>
        <taxon>Nitrobacteraceae</taxon>
        <taxon>Bradyrhizobium</taxon>
    </lineage>
</organism>
<dbReference type="OrthoDB" id="9814204at2"/>
<name>A0A1H4X373_9BRAD</name>
<dbReference type="RefSeq" id="WP_092117004.1">
    <property type="nucleotide sequence ID" value="NZ_FNTH01000001.1"/>
</dbReference>
<dbReference type="EMBL" id="FNTH01000001">
    <property type="protein sequence ID" value="SED00162.1"/>
    <property type="molecule type" value="Genomic_DNA"/>
</dbReference>
<accession>A0A1H4X373</accession>
<reference evidence="2 3" key="1">
    <citation type="submission" date="2016-10" db="EMBL/GenBank/DDBJ databases">
        <authorList>
            <person name="de Groot N.N."/>
        </authorList>
    </citation>
    <scope>NUCLEOTIDE SEQUENCE [LARGE SCALE GENOMIC DNA]</scope>
    <source>
        <strain evidence="2 3">MT12</strain>
    </source>
</reference>
<dbReference type="Pfam" id="PF00144">
    <property type="entry name" value="Beta-lactamase"/>
    <property type="match status" value="1"/>
</dbReference>
<proteinExistence type="predicted"/>
<sequence length="439" mass="48119">MKRREFIAGLGGAGKALSRRSVLTGLAATCVAASAKWSWAGGSGDGPSFSASGPDAELYGAAENYPIKDRWRIYQPGNPASPKYRVGAFSHFDEIFPTRHVVRAATAWPFKRAPSDVSYQYKGSGASLAEYLARNPVTGLLIAKDDLILVERYQYGRTERDRLISQSMAKSITGMLIGIAISEGAIKSIDDAAETYVPGLKGTEYGATPIRALLHMSSGVKFGEENDEAKGSGDDLDRLWGDMVRKHWFSQKGTIASIAQFNQRIAPPGTRFHYASIETDVLGLVLRYATGQSMCGYLQEKVWQPIGTEADAKWLIDAEGHEVAHGFFNAVLRDYARLARLLAHDGAWEGKQIIPAQWMIDATTVRASETYLAKAEGGFGYGYQVYLFPGSRRQFALLGYLGQRILVDPPSKLVMVQTAVDEKSPEIWRLWSAVVAQFG</sequence>
<dbReference type="SUPFAM" id="SSF56601">
    <property type="entry name" value="beta-lactamase/transpeptidase-like"/>
    <property type="match status" value="1"/>
</dbReference>
<feature type="domain" description="Beta-lactamase-related" evidence="1">
    <location>
        <begin position="158"/>
        <end position="416"/>
    </location>
</feature>
<protein>
    <submittedName>
        <fullName evidence="2">CubicO group peptidase, beta-lactamase class C family</fullName>
    </submittedName>
</protein>
<dbReference type="InterPro" id="IPR012338">
    <property type="entry name" value="Beta-lactam/transpept-like"/>
</dbReference>
<dbReference type="PANTHER" id="PTHR43283:SF14">
    <property type="entry name" value="BLL8153 PROTEIN"/>
    <property type="match status" value="1"/>
</dbReference>
<dbReference type="Proteomes" id="UP000198992">
    <property type="component" value="Unassembled WGS sequence"/>
</dbReference>
<evidence type="ECO:0000259" key="1">
    <source>
        <dbReference type="Pfam" id="PF00144"/>
    </source>
</evidence>
<dbReference type="Gene3D" id="3.40.710.10">
    <property type="entry name" value="DD-peptidase/beta-lactamase superfamily"/>
    <property type="match status" value="1"/>
</dbReference>